<evidence type="ECO:0000313" key="3">
    <source>
        <dbReference type="Proteomes" id="UP001304895"/>
    </source>
</evidence>
<keyword evidence="1" id="KW-0732">Signal</keyword>
<evidence type="ECO:0000313" key="2">
    <source>
        <dbReference type="EMBL" id="KAK4130961.1"/>
    </source>
</evidence>
<protein>
    <submittedName>
        <fullName evidence="2">Uncharacterized protein</fullName>
    </submittedName>
</protein>
<dbReference type="Proteomes" id="UP001304895">
    <property type="component" value="Unassembled WGS sequence"/>
</dbReference>
<dbReference type="EMBL" id="MU853429">
    <property type="protein sequence ID" value="KAK4130961.1"/>
    <property type="molecule type" value="Genomic_DNA"/>
</dbReference>
<reference evidence="2" key="1">
    <citation type="journal article" date="2023" name="Mol. Phylogenet. Evol.">
        <title>Genome-scale phylogeny and comparative genomics of the fungal order Sordariales.</title>
        <authorList>
            <person name="Hensen N."/>
            <person name="Bonometti L."/>
            <person name="Westerberg I."/>
            <person name="Brannstrom I.O."/>
            <person name="Guillou S."/>
            <person name="Cros-Aarteil S."/>
            <person name="Calhoun S."/>
            <person name="Haridas S."/>
            <person name="Kuo A."/>
            <person name="Mondo S."/>
            <person name="Pangilinan J."/>
            <person name="Riley R."/>
            <person name="LaButti K."/>
            <person name="Andreopoulos B."/>
            <person name="Lipzen A."/>
            <person name="Chen C."/>
            <person name="Yan M."/>
            <person name="Daum C."/>
            <person name="Ng V."/>
            <person name="Clum A."/>
            <person name="Steindorff A."/>
            <person name="Ohm R.A."/>
            <person name="Martin F."/>
            <person name="Silar P."/>
            <person name="Natvig D.O."/>
            <person name="Lalanne C."/>
            <person name="Gautier V."/>
            <person name="Ament-Velasquez S.L."/>
            <person name="Kruys A."/>
            <person name="Hutchinson M.I."/>
            <person name="Powell A.J."/>
            <person name="Barry K."/>
            <person name="Miller A.N."/>
            <person name="Grigoriev I.V."/>
            <person name="Debuchy R."/>
            <person name="Gladieux P."/>
            <person name="Hiltunen Thoren M."/>
            <person name="Johannesson H."/>
        </authorList>
    </citation>
    <scope>NUCLEOTIDE SEQUENCE</scope>
    <source>
        <strain evidence="2">CBS 123565</strain>
    </source>
</reference>
<gene>
    <name evidence="2" type="ORF">BT67DRAFT_445110</name>
</gene>
<feature type="chain" id="PRO_5043036391" evidence="1">
    <location>
        <begin position="22"/>
        <end position="113"/>
    </location>
</feature>
<proteinExistence type="predicted"/>
<sequence>MCGGWLICLVTASVQTLVANCHPPIRQDSHALTMTVGDTALRGQFEPIDHQLFPAMRHDKEIAWKAQTHHIGGRMKIGEEAIPSQELRADGHRRVSAGQTVEITHLEAKFDEC</sequence>
<reference evidence="2" key="2">
    <citation type="submission" date="2023-05" db="EMBL/GenBank/DDBJ databases">
        <authorList>
            <consortium name="Lawrence Berkeley National Laboratory"/>
            <person name="Steindorff A."/>
            <person name="Hensen N."/>
            <person name="Bonometti L."/>
            <person name="Westerberg I."/>
            <person name="Brannstrom I.O."/>
            <person name="Guillou S."/>
            <person name="Cros-Aarteil S."/>
            <person name="Calhoun S."/>
            <person name="Haridas S."/>
            <person name="Kuo A."/>
            <person name="Mondo S."/>
            <person name="Pangilinan J."/>
            <person name="Riley R."/>
            <person name="Labutti K."/>
            <person name="Andreopoulos B."/>
            <person name="Lipzen A."/>
            <person name="Chen C."/>
            <person name="Yanf M."/>
            <person name="Daum C."/>
            <person name="Ng V."/>
            <person name="Clum A."/>
            <person name="Ohm R."/>
            <person name="Martin F."/>
            <person name="Silar P."/>
            <person name="Natvig D."/>
            <person name="Lalanne C."/>
            <person name="Gautier V."/>
            <person name="Ament-Velasquez S.L."/>
            <person name="Kruys A."/>
            <person name="Hutchinson M.I."/>
            <person name="Powell A.J."/>
            <person name="Barry K."/>
            <person name="Miller A.N."/>
            <person name="Grigoriev I.V."/>
            <person name="Debuchy R."/>
            <person name="Gladieux P."/>
            <person name="Thoren M.H."/>
            <person name="Johannesson H."/>
        </authorList>
    </citation>
    <scope>NUCLEOTIDE SEQUENCE</scope>
    <source>
        <strain evidence="2">CBS 123565</strain>
    </source>
</reference>
<evidence type="ECO:0000256" key="1">
    <source>
        <dbReference type="SAM" id="SignalP"/>
    </source>
</evidence>
<organism evidence="2 3">
    <name type="scientific">Trichocladium antarcticum</name>
    <dbReference type="NCBI Taxonomy" id="1450529"/>
    <lineage>
        <taxon>Eukaryota</taxon>
        <taxon>Fungi</taxon>
        <taxon>Dikarya</taxon>
        <taxon>Ascomycota</taxon>
        <taxon>Pezizomycotina</taxon>
        <taxon>Sordariomycetes</taxon>
        <taxon>Sordariomycetidae</taxon>
        <taxon>Sordariales</taxon>
        <taxon>Chaetomiaceae</taxon>
        <taxon>Trichocladium</taxon>
    </lineage>
</organism>
<dbReference type="AlphaFoldDB" id="A0AAN6UE68"/>
<accession>A0AAN6UE68</accession>
<comment type="caution">
    <text evidence="2">The sequence shown here is derived from an EMBL/GenBank/DDBJ whole genome shotgun (WGS) entry which is preliminary data.</text>
</comment>
<feature type="signal peptide" evidence="1">
    <location>
        <begin position="1"/>
        <end position="21"/>
    </location>
</feature>
<keyword evidence="3" id="KW-1185">Reference proteome</keyword>
<name>A0AAN6UE68_9PEZI</name>